<dbReference type="Gene3D" id="2.130.10.10">
    <property type="entry name" value="YVTN repeat-like/Quinoprotein amine dehydrogenase"/>
    <property type="match status" value="6"/>
</dbReference>
<accession>A0A8H2XHW3</accession>
<feature type="repeat" description="WD" evidence="3">
    <location>
        <begin position="673"/>
        <end position="706"/>
    </location>
</feature>
<comment type="caution">
    <text evidence="4">The sequence shown here is derived from an EMBL/GenBank/DDBJ whole genome shotgun (WGS) entry which is preliminary data.</text>
</comment>
<evidence type="ECO:0000256" key="3">
    <source>
        <dbReference type="PROSITE-ProRule" id="PRU00221"/>
    </source>
</evidence>
<feature type="repeat" description="WD" evidence="3">
    <location>
        <begin position="410"/>
        <end position="441"/>
    </location>
</feature>
<dbReference type="InterPro" id="IPR015943">
    <property type="entry name" value="WD40/YVTN_repeat-like_dom_sf"/>
</dbReference>
<dbReference type="SMART" id="SM00320">
    <property type="entry name" value="WD40"/>
    <property type="match status" value="14"/>
</dbReference>
<feature type="repeat" description="WD" evidence="3">
    <location>
        <begin position="844"/>
        <end position="885"/>
    </location>
</feature>
<feature type="repeat" description="WD" evidence="3">
    <location>
        <begin position="280"/>
        <end position="321"/>
    </location>
</feature>
<dbReference type="GO" id="GO:1990234">
    <property type="term" value="C:transferase complex"/>
    <property type="evidence" value="ECO:0007669"/>
    <property type="project" value="UniProtKB-ARBA"/>
</dbReference>
<protein>
    <recommendedName>
        <fullName evidence="6">WD40 repeat-like protein</fullName>
    </recommendedName>
</protein>
<dbReference type="PANTHER" id="PTHR22847:SF637">
    <property type="entry name" value="WD REPEAT DOMAIN 5B"/>
    <property type="match status" value="1"/>
</dbReference>
<dbReference type="PROSITE" id="PS00678">
    <property type="entry name" value="WD_REPEATS_1"/>
    <property type="match status" value="6"/>
</dbReference>
<feature type="repeat" description="WD" evidence="3">
    <location>
        <begin position="716"/>
        <end position="757"/>
    </location>
</feature>
<feature type="repeat" description="WD" evidence="3">
    <location>
        <begin position="457"/>
        <end position="498"/>
    </location>
</feature>
<keyword evidence="1 3" id="KW-0853">WD repeat</keyword>
<feature type="repeat" description="WD" evidence="3">
    <location>
        <begin position="801"/>
        <end position="842"/>
    </location>
</feature>
<dbReference type="EMBL" id="CAJMWQ010001001">
    <property type="protein sequence ID" value="CAE6427819.1"/>
    <property type="molecule type" value="Genomic_DNA"/>
</dbReference>
<evidence type="ECO:0008006" key="6">
    <source>
        <dbReference type="Google" id="ProtNLM"/>
    </source>
</evidence>
<feature type="repeat" description="WD" evidence="3">
    <location>
        <begin position="589"/>
        <end position="630"/>
    </location>
</feature>
<dbReference type="Proteomes" id="UP000663826">
    <property type="component" value="Unassembled WGS sequence"/>
</dbReference>
<dbReference type="InterPro" id="IPR019775">
    <property type="entry name" value="WD40_repeat_CS"/>
</dbReference>
<evidence type="ECO:0000256" key="2">
    <source>
        <dbReference type="ARBA" id="ARBA00022737"/>
    </source>
</evidence>
<dbReference type="SUPFAM" id="SSF50978">
    <property type="entry name" value="WD40 repeat-like"/>
    <property type="match status" value="2"/>
</dbReference>
<feature type="repeat" description="WD" evidence="3">
    <location>
        <begin position="759"/>
        <end position="800"/>
    </location>
</feature>
<reference evidence="4" key="1">
    <citation type="submission" date="2021-01" db="EMBL/GenBank/DDBJ databases">
        <authorList>
            <person name="Kaushik A."/>
        </authorList>
    </citation>
    <scope>NUCLEOTIDE SEQUENCE</scope>
    <source>
        <strain evidence="4">AG1-1B</strain>
    </source>
</reference>
<dbReference type="InterPro" id="IPR036322">
    <property type="entry name" value="WD40_repeat_dom_sf"/>
</dbReference>
<dbReference type="InterPro" id="IPR001680">
    <property type="entry name" value="WD40_rpt"/>
</dbReference>
<dbReference type="PANTHER" id="PTHR22847">
    <property type="entry name" value="WD40 REPEAT PROTEIN"/>
    <property type="match status" value="1"/>
</dbReference>
<feature type="repeat" description="WD" evidence="3">
    <location>
        <begin position="632"/>
        <end position="673"/>
    </location>
</feature>
<sequence length="972" mass="106726">MAVEGHDDETKDACVQCIGVILATSEHDSIDVPDLLHPLLMTSNIDEYTFHQIIKSLGPLLVVKAGQHIRFHHPSFRGFITDPSRSGDFSVSIDQFKAEPAVYCLKVMQRDLRFNICNLETLHVPNRKVSNFQDQVQTHVGSALRYSCRHWIDLFIESPNQELVEAIKKFMDGPQLIYWIEVLSLTGGLESAITGLSKLMTLELAQFDGWDLVVAWTKDIHRFILSFYDIIATSTPHLYISALAFAPSNSHTFQIMRTFFPNTVTVSRGGDTFWHPCIKTIFHPHTVKSLSLSPDGLKIVTGYSDGSISIWDKQTGSRIGDSLLGHTNSVTCVRFLASGNLVVSSSRDGTVQVWDLREKSPTTNHVATGHFGSVNCVAFSPKDTFIALGSSDKTIRLWDTKSMHSIGEPYTGHSSGVSCIAFSSDGTKLVSGSLDKTIRIWLIDMGGQQFARSTLLITGHSDAITCVAITIDGTKVASGSVDRTVRLWDALSSQKITNHISSSVHSTSITCVSFSSRGDLLISSSVDGEIQLRNVTTFEQVFCPCHHADSVNEVTFSPDSLQVISASNDMTTRIWDIGELPQPMTTEPLLGHSNYVHSVAVSNNGTHIVSGSSDHTIRMWNAQTGALIGEPLIGHSGQVSAVAISPDRSRIVSGGYDKTLKLWDTANHAVFQSHNNTHAIVWIALSPDGALIAFGGEDYKVQLWDVINWKPIGNPLQEHSSHVLSIAFSPDGKLLASALADQSVIVWDVRTQNRLGSPLKGHTQWVRSVVFSPCGNQLATGSEDHTVRLWDRKSGNSMHTMTGHSGHVMAVCFSPNGLHIASGSHDKTVRLWDTKTGQLIGHAFTEHSGEVTSLAFTSDGRHLISGSHDKSVRIRSIDGSGVVHEREEVPPDVYCWPSNPHELSSHPHHPGWVVDDQGNLAFWLPPHHQQPAQFLSPRTQAPYPQTFLDYSRFVHGTAWTNVASDFVRHGST</sequence>
<organism evidence="4 5">
    <name type="scientific">Rhizoctonia solani</name>
    <dbReference type="NCBI Taxonomy" id="456999"/>
    <lineage>
        <taxon>Eukaryota</taxon>
        <taxon>Fungi</taxon>
        <taxon>Dikarya</taxon>
        <taxon>Basidiomycota</taxon>
        <taxon>Agaricomycotina</taxon>
        <taxon>Agaricomycetes</taxon>
        <taxon>Cantharellales</taxon>
        <taxon>Ceratobasidiaceae</taxon>
        <taxon>Rhizoctonia</taxon>
    </lineage>
</organism>
<gene>
    <name evidence="4" type="ORF">RDB_LOCUS57054</name>
</gene>
<evidence type="ECO:0000313" key="4">
    <source>
        <dbReference type="EMBL" id="CAE6427819.1"/>
    </source>
</evidence>
<dbReference type="PRINTS" id="PR00320">
    <property type="entry name" value="GPROTEINBRPT"/>
</dbReference>
<dbReference type="PROSITE" id="PS50294">
    <property type="entry name" value="WD_REPEATS_REGION"/>
    <property type="match status" value="13"/>
</dbReference>
<feature type="repeat" description="WD" evidence="3">
    <location>
        <begin position="547"/>
        <end position="577"/>
    </location>
</feature>
<proteinExistence type="predicted"/>
<dbReference type="CDD" id="cd00200">
    <property type="entry name" value="WD40"/>
    <property type="match status" value="2"/>
</dbReference>
<dbReference type="AlphaFoldDB" id="A0A8H2XHW3"/>
<evidence type="ECO:0000256" key="1">
    <source>
        <dbReference type="ARBA" id="ARBA00022574"/>
    </source>
</evidence>
<feature type="repeat" description="WD" evidence="3">
    <location>
        <begin position="367"/>
        <end position="408"/>
    </location>
</feature>
<evidence type="ECO:0000313" key="5">
    <source>
        <dbReference type="Proteomes" id="UP000663826"/>
    </source>
</evidence>
<dbReference type="Pfam" id="PF00400">
    <property type="entry name" value="WD40"/>
    <property type="match status" value="14"/>
</dbReference>
<feature type="repeat" description="WD" evidence="3">
    <location>
        <begin position="323"/>
        <end position="364"/>
    </location>
</feature>
<keyword evidence="2" id="KW-0677">Repeat</keyword>
<feature type="repeat" description="WD" evidence="3">
    <location>
        <begin position="502"/>
        <end position="543"/>
    </location>
</feature>
<dbReference type="PROSITE" id="PS50082">
    <property type="entry name" value="WD_REPEATS_2"/>
    <property type="match status" value="14"/>
</dbReference>
<dbReference type="InterPro" id="IPR020472">
    <property type="entry name" value="WD40_PAC1"/>
</dbReference>
<name>A0A8H2XHW3_9AGAM</name>